<keyword evidence="2" id="KW-1185">Reference proteome</keyword>
<evidence type="ECO:0000313" key="2">
    <source>
        <dbReference type="Proteomes" id="UP000237968"/>
    </source>
</evidence>
<dbReference type="Proteomes" id="UP000237968">
    <property type="component" value="Unassembled WGS sequence"/>
</dbReference>
<sequence length="231" mass="24922">MPSRLSSRCRGSRVRSVLGGLASGWLRASSARGDPAPPGGRAALADLPRARRASRRSRPLRLSPLWPVAGRGLVLQAPGILPVVLDGVYISEADGQLRFHALPKPTPEQVSEVARWTYEAIARVLARHGRTLDGFADEQPALASCYGASVSDRQLQGASPGEQTRKLVHPVRELFSPDEALAEVWPRSCGGAGPSSRPAWMRRGIAARCLRRRPTSMSSRPGWWLGVGRAS</sequence>
<gene>
    <name evidence="1" type="ORF">ENSA5_58430</name>
</gene>
<dbReference type="AlphaFoldDB" id="A0A2S9XE17"/>
<dbReference type="EMBL" id="PVNK01000257">
    <property type="protein sequence ID" value="PRP91106.1"/>
    <property type="molecule type" value="Genomic_DNA"/>
</dbReference>
<proteinExistence type="predicted"/>
<reference evidence="1 2" key="1">
    <citation type="submission" date="2018-03" db="EMBL/GenBank/DDBJ databases">
        <title>Draft Genome Sequences of the Obligatory Marine Myxobacteria Enhygromyxa salina SWB005.</title>
        <authorList>
            <person name="Poehlein A."/>
            <person name="Moghaddam J.A."/>
            <person name="Harms H."/>
            <person name="Alanjari M."/>
            <person name="Koenig G.M."/>
            <person name="Daniel R."/>
            <person name="Schaeberle T.F."/>
        </authorList>
    </citation>
    <scope>NUCLEOTIDE SEQUENCE [LARGE SCALE GENOMIC DNA]</scope>
    <source>
        <strain evidence="1 2">SWB005</strain>
    </source>
</reference>
<comment type="caution">
    <text evidence="1">The sequence shown here is derived from an EMBL/GenBank/DDBJ whole genome shotgun (WGS) entry which is preliminary data.</text>
</comment>
<accession>A0A2S9XE17</accession>
<protein>
    <submittedName>
        <fullName evidence="1">Uncharacterized protein</fullName>
    </submittedName>
</protein>
<name>A0A2S9XE17_9BACT</name>
<evidence type="ECO:0000313" key="1">
    <source>
        <dbReference type="EMBL" id="PRP91106.1"/>
    </source>
</evidence>
<organism evidence="1 2">
    <name type="scientific">Enhygromyxa salina</name>
    <dbReference type="NCBI Taxonomy" id="215803"/>
    <lineage>
        <taxon>Bacteria</taxon>
        <taxon>Pseudomonadati</taxon>
        <taxon>Myxococcota</taxon>
        <taxon>Polyangia</taxon>
        <taxon>Nannocystales</taxon>
        <taxon>Nannocystaceae</taxon>
        <taxon>Enhygromyxa</taxon>
    </lineage>
</organism>